<comment type="subcellular location">
    <subcellularLocation>
        <location evidence="1">Membrane</location>
        <topology evidence="1">Multi-pass membrane protein</topology>
    </subcellularLocation>
</comment>
<reference evidence="7 8" key="1">
    <citation type="journal article" date="2020" name="ISME J.">
        <title>Uncovering the hidden diversity of litter-decomposition mechanisms in mushroom-forming fungi.</title>
        <authorList>
            <person name="Floudas D."/>
            <person name="Bentzer J."/>
            <person name="Ahren D."/>
            <person name="Johansson T."/>
            <person name="Persson P."/>
            <person name="Tunlid A."/>
        </authorList>
    </citation>
    <scope>NUCLEOTIDE SEQUENCE [LARGE SCALE GENOMIC DNA]</scope>
    <source>
        <strain evidence="7 8">CBS 146.42</strain>
    </source>
</reference>
<keyword evidence="8" id="KW-1185">Reference proteome</keyword>
<dbReference type="GO" id="GO:0016020">
    <property type="term" value="C:membrane"/>
    <property type="evidence" value="ECO:0007669"/>
    <property type="project" value="UniProtKB-SubCell"/>
</dbReference>
<dbReference type="Gene3D" id="3.40.50.150">
    <property type="entry name" value="Vaccinia Virus protein VP39"/>
    <property type="match status" value="1"/>
</dbReference>
<sequence length="487" mass="54426">MLSGLTYEHPVCQIVGINGPSHPAQQLNAATCIVGGVISQSPDAIFWVQTHTWSFYVPLFGTLINLGLLYWKRHSPPWNFVLLSTFTLMEAFTLGVVVAFYDNTLVLKALLITLGVFLGLTLFTFQSKYDFSGMGPFLFGGLMALVMTGFIGIFFPFGRTMDLIFAIGGCLIFSGYIVYDTYTINKRLSPDEYIMGAISLYLDYQHLETPQQSPGPLGRGLVPDFILRRAIRYLLQERLREIDHGSYEANHAAKMKWIDEVKARSAIADLPAKANEQHYEVVTVSTKFMLSTLGPRAKYSACLYPSGRETLAQAEDCMLESYCEKAALADGMEVLDLGCGWGSLSLFLAEKYPNSKITGLSNSSTQKAYIDSTAKERGLSNLELTSASQIITADVNTHDFDGAKRFDRILSIEVGGPMFEHMKNYKALFRKVSTWLRPAKEGNDDPALLFVHIFCHKFTPYHFTEDDGWMAQNFFSGEIELSHLATY</sequence>
<dbReference type="Pfam" id="PF02353">
    <property type="entry name" value="CMAS"/>
    <property type="match status" value="1"/>
</dbReference>
<dbReference type="InterPro" id="IPR029063">
    <property type="entry name" value="SAM-dependent_MTases_sf"/>
</dbReference>
<dbReference type="PANTHER" id="PTHR43832:SF1">
    <property type="entry name" value="S-ADENOSYL-L-METHIONINE-DEPENDENT METHYLTRANSFERASES SUPERFAMILY PROTEIN"/>
    <property type="match status" value="1"/>
</dbReference>
<organism evidence="7 8">
    <name type="scientific">Leucocoprinus leucothites</name>
    <dbReference type="NCBI Taxonomy" id="201217"/>
    <lineage>
        <taxon>Eukaryota</taxon>
        <taxon>Fungi</taxon>
        <taxon>Dikarya</taxon>
        <taxon>Basidiomycota</taxon>
        <taxon>Agaricomycotina</taxon>
        <taxon>Agaricomycetes</taxon>
        <taxon>Agaricomycetidae</taxon>
        <taxon>Agaricales</taxon>
        <taxon>Agaricineae</taxon>
        <taxon>Agaricaceae</taxon>
        <taxon>Leucocoprinus</taxon>
    </lineage>
</organism>
<proteinExistence type="inferred from homology"/>
<keyword evidence="4 6" id="KW-1133">Transmembrane helix</keyword>
<feature type="transmembrane region" description="Helical" evidence="6">
    <location>
        <begin position="107"/>
        <end position="125"/>
    </location>
</feature>
<keyword evidence="5 6" id="KW-0472">Membrane</keyword>
<dbReference type="Proteomes" id="UP000559027">
    <property type="component" value="Unassembled WGS sequence"/>
</dbReference>
<dbReference type="AlphaFoldDB" id="A0A8H5D1J6"/>
<evidence type="ECO:0000256" key="4">
    <source>
        <dbReference type="ARBA" id="ARBA00022989"/>
    </source>
</evidence>
<dbReference type="PANTHER" id="PTHR43832">
    <property type="match status" value="1"/>
</dbReference>
<feature type="transmembrane region" description="Helical" evidence="6">
    <location>
        <begin position="53"/>
        <end position="71"/>
    </location>
</feature>
<comment type="caution">
    <text evidence="7">The sequence shown here is derived from an EMBL/GenBank/DDBJ whole genome shotgun (WGS) entry which is preliminary data.</text>
</comment>
<feature type="transmembrane region" description="Helical" evidence="6">
    <location>
        <begin position="137"/>
        <end position="157"/>
    </location>
</feature>
<comment type="similarity">
    <text evidence="2">Belongs to the CFA/CMAS family.</text>
</comment>
<dbReference type="InterPro" id="IPR006214">
    <property type="entry name" value="Bax_inhibitor_1-related"/>
</dbReference>
<feature type="transmembrane region" description="Helical" evidence="6">
    <location>
        <begin position="78"/>
        <end position="101"/>
    </location>
</feature>
<evidence type="ECO:0000313" key="7">
    <source>
        <dbReference type="EMBL" id="KAF5351935.1"/>
    </source>
</evidence>
<protein>
    <submittedName>
        <fullName evidence="7">Uncharacterized protein</fullName>
    </submittedName>
</protein>
<accession>A0A8H5D1J6</accession>
<name>A0A8H5D1J6_9AGAR</name>
<dbReference type="EMBL" id="JAACJO010000012">
    <property type="protein sequence ID" value="KAF5351935.1"/>
    <property type="molecule type" value="Genomic_DNA"/>
</dbReference>
<dbReference type="OrthoDB" id="506498at2759"/>
<evidence type="ECO:0000313" key="8">
    <source>
        <dbReference type="Proteomes" id="UP000559027"/>
    </source>
</evidence>
<evidence type="ECO:0000256" key="6">
    <source>
        <dbReference type="SAM" id="Phobius"/>
    </source>
</evidence>
<dbReference type="SUPFAM" id="SSF53335">
    <property type="entry name" value="S-adenosyl-L-methionine-dependent methyltransferases"/>
    <property type="match status" value="1"/>
</dbReference>
<evidence type="ECO:0000256" key="5">
    <source>
        <dbReference type="ARBA" id="ARBA00023136"/>
    </source>
</evidence>
<evidence type="ECO:0000256" key="1">
    <source>
        <dbReference type="ARBA" id="ARBA00004141"/>
    </source>
</evidence>
<dbReference type="CDD" id="cd02440">
    <property type="entry name" value="AdoMet_MTases"/>
    <property type="match status" value="1"/>
</dbReference>
<keyword evidence="3 6" id="KW-0812">Transmembrane</keyword>
<gene>
    <name evidence="7" type="ORF">D9756_007660</name>
</gene>
<evidence type="ECO:0000256" key="2">
    <source>
        <dbReference type="ARBA" id="ARBA00010815"/>
    </source>
</evidence>
<feature type="transmembrane region" description="Helical" evidence="6">
    <location>
        <begin position="163"/>
        <end position="179"/>
    </location>
</feature>
<dbReference type="Pfam" id="PF01027">
    <property type="entry name" value="Bax1-I"/>
    <property type="match status" value="1"/>
</dbReference>
<evidence type="ECO:0000256" key="3">
    <source>
        <dbReference type="ARBA" id="ARBA00022692"/>
    </source>
</evidence>